<dbReference type="InterPro" id="IPR000209">
    <property type="entry name" value="Peptidase_S8/S53_dom"/>
</dbReference>
<gene>
    <name evidence="10" type="ORF">LX83_002677</name>
</gene>
<dbReference type="PRINTS" id="PR00723">
    <property type="entry name" value="SUBTILISIN"/>
</dbReference>
<feature type="domain" description="Inhibitor I9" evidence="9">
    <location>
        <begin position="81"/>
        <end position="135"/>
    </location>
</feature>
<dbReference type="PANTHER" id="PTHR43806:SF11">
    <property type="entry name" value="CEREVISIN-RELATED"/>
    <property type="match status" value="1"/>
</dbReference>
<keyword evidence="2 5" id="KW-0645">Protease</keyword>
<dbReference type="Pfam" id="PF05922">
    <property type="entry name" value="Inhibitor_I9"/>
    <property type="match status" value="1"/>
</dbReference>
<dbReference type="RefSeq" id="WP_253770979.1">
    <property type="nucleotide sequence ID" value="NZ_JAMTCK010000005.1"/>
</dbReference>
<evidence type="ECO:0000256" key="4">
    <source>
        <dbReference type="ARBA" id="ARBA00022825"/>
    </source>
</evidence>
<dbReference type="CDD" id="cd04077">
    <property type="entry name" value="Peptidases_S8_PCSK9_ProteinaseK_like"/>
    <property type="match status" value="1"/>
</dbReference>
<dbReference type="InterPro" id="IPR037045">
    <property type="entry name" value="S8pro/Inhibitor_I9_sf"/>
</dbReference>
<evidence type="ECO:0000256" key="1">
    <source>
        <dbReference type="ARBA" id="ARBA00011073"/>
    </source>
</evidence>
<dbReference type="InterPro" id="IPR022398">
    <property type="entry name" value="Peptidase_S8_His-AS"/>
</dbReference>
<dbReference type="SUPFAM" id="SSF54897">
    <property type="entry name" value="Protease propeptides/inhibitors"/>
    <property type="match status" value="1"/>
</dbReference>
<dbReference type="PROSITE" id="PS51892">
    <property type="entry name" value="SUBTILASE"/>
    <property type="match status" value="1"/>
</dbReference>
<comment type="caution">
    <text evidence="10">The sequence shown here is derived from an EMBL/GenBank/DDBJ whole genome shotgun (WGS) entry which is preliminary data.</text>
</comment>
<dbReference type="PROSITE" id="PS00138">
    <property type="entry name" value="SUBTILASE_SER"/>
    <property type="match status" value="1"/>
</dbReference>
<dbReference type="GO" id="GO:0004252">
    <property type="term" value="F:serine-type endopeptidase activity"/>
    <property type="evidence" value="ECO:0007669"/>
    <property type="project" value="UniProtKB-UniRule"/>
</dbReference>
<dbReference type="PROSITE" id="PS00137">
    <property type="entry name" value="SUBTILASE_HIS"/>
    <property type="match status" value="1"/>
</dbReference>
<feature type="active site" description="Charge relay system" evidence="5">
    <location>
        <position position="172"/>
    </location>
</feature>
<dbReference type="InterPro" id="IPR023828">
    <property type="entry name" value="Peptidase_S8_Ser-AS"/>
</dbReference>
<dbReference type="InterPro" id="IPR023827">
    <property type="entry name" value="Peptidase_S8_Asp-AS"/>
</dbReference>
<sequence length="418" mass="42801">MGEVRAPRSAGWPRRTTWLGLTAAAAACVLTSTVATPVSAAAEGDVLGTGTITAIPGSYLVVLKNDDGLLSGGTPLDQAVSLLAESLGDQYGAQVRRTYHSALTGFSAWTSDTAARRLAADPRVKFVAQNQMLTVQDVGSWGLDRVDQRTLPLDAAYVPANSGAGVNAYVIDTGIRVDHQSFGGRAVSEYDAVDNDTNADDCHGHGTHVAGTIGGNEWGVARSVRLHAVRVLDCDGSGTTEEVVDGIDWVTEHAQLPAVANLSLGGGADPALDEAVRGSINAGVVYSVAAGNGDIFGFPQNACAASPARVTEAITVSATNRSDMRAMWANYGPCVDVFAPGVDITSAWIDSDTDSTTLSGTSMAAPHATGAAAIYLSEHPTATPAEVSAELAAAATPNVVGNAGLGSLNRLLYVGPQA</sequence>
<keyword evidence="3 5" id="KW-0378">Hydrolase</keyword>
<evidence type="ECO:0000313" key="10">
    <source>
        <dbReference type="EMBL" id="MCP2165819.1"/>
    </source>
</evidence>
<feature type="domain" description="Peptidase S8/S53" evidence="8">
    <location>
        <begin position="169"/>
        <end position="398"/>
    </location>
</feature>
<dbReference type="EMBL" id="JAMTCK010000005">
    <property type="protein sequence ID" value="MCP2165819.1"/>
    <property type="molecule type" value="Genomic_DNA"/>
</dbReference>
<accession>A0AAE3GEF2</accession>
<feature type="chain" id="PRO_5042068504" evidence="7">
    <location>
        <begin position="41"/>
        <end position="418"/>
    </location>
</feature>
<organism evidence="10 11">
    <name type="scientific">Goodfellowiella coeruleoviolacea</name>
    <dbReference type="NCBI Taxonomy" id="334858"/>
    <lineage>
        <taxon>Bacteria</taxon>
        <taxon>Bacillati</taxon>
        <taxon>Actinomycetota</taxon>
        <taxon>Actinomycetes</taxon>
        <taxon>Pseudonocardiales</taxon>
        <taxon>Pseudonocardiaceae</taxon>
        <taxon>Goodfellowiella</taxon>
    </lineage>
</organism>
<evidence type="ECO:0000256" key="3">
    <source>
        <dbReference type="ARBA" id="ARBA00022801"/>
    </source>
</evidence>
<dbReference type="Proteomes" id="UP001206128">
    <property type="component" value="Unassembled WGS sequence"/>
</dbReference>
<evidence type="ECO:0000259" key="9">
    <source>
        <dbReference type="Pfam" id="PF05922"/>
    </source>
</evidence>
<dbReference type="InterPro" id="IPR036852">
    <property type="entry name" value="Peptidase_S8/S53_dom_sf"/>
</dbReference>
<dbReference type="PROSITE" id="PS00136">
    <property type="entry name" value="SUBTILASE_ASP"/>
    <property type="match status" value="1"/>
</dbReference>
<feature type="active site" description="Charge relay system" evidence="5">
    <location>
        <position position="362"/>
    </location>
</feature>
<dbReference type="GO" id="GO:0005615">
    <property type="term" value="C:extracellular space"/>
    <property type="evidence" value="ECO:0007669"/>
    <property type="project" value="TreeGrafter"/>
</dbReference>
<dbReference type="GO" id="GO:0006508">
    <property type="term" value="P:proteolysis"/>
    <property type="evidence" value="ECO:0007669"/>
    <property type="project" value="UniProtKB-KW"/>
</dbReference>
<protein>
    <submittedName>
        <fullName evidence="10">Peptidase inhibitor I9</fullName>
    </submittedName>
</protein>
<dbReference type="Gene3D" id="3.30.70.80">
    <property type="entry name" value="Peptidase S8 propeptide/proteinase inhibitor I9"/>
    <property type="match status" value="1"/>
</dbReference>
<dbReference type="InterPro" id="IPR050131">
    <property type="entry name" value="Peptidase_S8_subtilisin-like"/>
</dbReference>
<dbReference type="InterPro" id="IPR010259">
    <property type="entry name" value="S8pro/Inhibitor_I9"/>
</dbReference>
<feature type="signal peptide" evidence="7">
    <location>
        <begin position="1"/>
        <end position="40"/>
    </location>
</feature>
<dbReference type="Pfam" id="PF00082">
    <property type="entry name" value="Peptidase_S8"/>
    <property type="match status" value="1"/>
</dbReference>
<evidence type="ECO:0000256" key="5">
    <source>
        <dbReference type="PROSITE-ProRule" id="PRU01240"/>
    </source>
</evidence>
<keyword evidence="7" id="KW-0732">Signal</keyword>
<evidence type="ECO:0000313" key="11">
    <source>
        <dbReference type="Proteomes" id="UP001206128"/>
    </source>
</evidence>
<keyword evidence="4 5" id="KW-0720">Serine protease</keyword>
<dbReference type="FunFam" id="3.40.50.200:FF:000014">
    <property type="entry name" value="Proteinase K"/>
    <property type="match status" value="1"/>
</dbReference>
<comment type="similarity">
    <text evidence="1 5 6">Belongs to the peptidase S8 family.</text>
</comment>
<dbReference type="PROSITE" id="PS51257">
    <property type="entry name" value="PROKAR_LIPOPROTEIN"/>
    <property type="match status" value="1"/>
</dbReference>
<evidence type="ECO:0000259" key="8">
    <source>
        <dbReference type="Pfam" id="PF00082"/>
    </source>
</evidence>
<proteinExistence type="inferred from homology"/>
<feature type="active site" description="Charge relay system" evidence="5">
    <location>
        <position position="205"/>
    </location>
</feature>
<evidence type="ECO:0000256" key="2">
    <source>
        <dbReference type="ARBA" id="ARBA00022670"/>
    </source>
</evidence>
<evidence type="ECO:0000256" key="7">
    <source>
        <dbReference type="SAM" id="SignalP"/>
    </source>
</evidence>
<dbReference type="InterPro" id="IPR015500">
    <property type="entry name" value="Peptidase_S8_subtilisin-rel"/>
</dbReference>
<dbReference type="Gene3D" id="3.40.50.200">
    <property type="entry name" value="Peptidase S8/S53 domain"/>
    <property type="match status" value="1"/>
</dbReference>
<name>A0AAE3GEF2_9PSEU</name>
<dbReference type="PANTHER" id="PTHR43806">
    <property type="entry name" value="PEPTIDASE S8"/>
    <property type="match status" value="1"/>
</dbReference>
<keyword evidence="11" id="KW-1185">Reference proteome</keyword>
<dbReference type="InterPro" id="IPR034193">
    <property type="entry name" value="PCSK9_ProteinaseK-like"/>
</dbReference>
<evidence type="ECO:0000256" key="6">
    <source>
        <dbReference type="RuleBase" id="RU003355"/>
    </source>
</evidence>
<dbReference type="SUPFAM" id="SSF52743">
    <property type="entry name" value="Subtilisin-like"/>
    <property type="match status" value="1"/>
</dbReference>
<reference evidence="10" key="1">
    <citation type="submission" date="2022-06" db="EMBL/GenBank/DDBJ databases">
        <title>Genomic Encyclopedia of Archaeal and Bacterial Type Strains, Phase II (KMG-II): from individual species to whole genera.</title>
        <authorList>
            <person name="Goeker M."/>
        </authorList>
    </citation>
    <scope>NUCLEOTIDE SEQUENCE</scope>
    <source>
        <strain evidence="10">DSM 43935</strain>
    </source>
</reference>
<dbReference type="AlphaFoldDB" id="A0AAE3GEF2"/>